<protein>
    <recommendedName>
        <fullName evidence="13">P-loop containing nucleoside triphosphate hydrolase protein</fullName>
    </recommendedName>
</protein>
<dbReference type="Pfam" id="PF13086">
    <property type="entry name" value="AAA_11"/>
    <property type="match status" value="1"/>
</dbReference>
<dbReference type="InterPro" id="IPR041679">
    <property type="entry name" value="DNA2/NAM7-like_C"/>
</dbReference>
<evidence type="ECO:0000256" key="1">
    <source>
        <dbReference type="ARBA" id="ARBA00004496"/>
    </source>
</evidence>
<dbReference type="EMBL" id="KN833033">
    <property type="protein sequence ID" value="KIM76613.1"/>
    <property type="molecule type" value="Genomic_DNA"/>
</dbReference>
<name>A0A0C3ARS3_PILCF</name>
<evidence type="ECO:0000256" key="7">
    <source>
        <dbReference type="PROSITE-ProRule" id="PRU00723"/>
    </source>
</evidence>
<dbReference type="OrthoDB" id="2423195at2759"/>
<organism evidence="11 12">
    <name type="scientific">Piloderma croceum (strain F 1598)</name>
    <dbReference type="NCBI Taxonomy" id="765440"/>
    <lineage>
        <taxon>Eukaryota</taxon>
        <taxon>Fungi</taxon>
        <taxon>Dikarya</taxon>
        <taxon>Basidiomycota</taxon>
        <taxon>Agaricomycotina</taxon>
        <taxon>Agaricomycetes</taxon>
        <taxon>Agaricomycetidae</taxon>
        <taxon>Atheliales</taxon>
        <taxon>Atheliaceae</taxon>
        <taxon>Piloderma</taxon>
    </lineage>
</organism>
<dbReference type="PROSITE" id="PS50103">
    <property type="entry name" value="ZF_C3H1"/>
    <property type="match status" value="2"/>
</dbReference>
<feature type="region of interest" description="Disordered" evidence="8">
    <location>
        <begin position="29"/>
        <end position="64"/>
    </location>
</feature>
<dbReference type="PROSITE" id="PS51981">
    <property type="entry name" value="ZF_RZ"/>
    <property type="match status" value="1"/>
</dbReference>
<evidence type="ECO:0000313" key="12">
    <source>
        <dbReference type="Proteomes" id="UP000054166"/>
    </source>
</evidence>
<feature type="region of interest" description="Disordered" evidence="8">
    <location>
        <begin position="1893"/>
        <end position="1936"/>
    </location>
</feature>
<dbReference type="InterPro" id="IPR041677">
    <property type="entry name" value="DNA2/NAM7_AAA_11"/>
</dbReference>
<dbReference type="Proteomes" id="UP000054166">
    <property type="component" value="Unassembled WGS sequence"/>
</dbReference>
<feature type="domain" description="C3H1-type" evidence="9">
    <location>
        <begin position="1"/>
        <end position="28"/>
    </location>
</feature>
<evidence type="ECO:0000259" key="10">
    <source>
        <dbReference type="PROSITE" id="PS51981"/>
    </source>
</evidence>
<dbReference type="InterPro" id="IPR046439">
    <property type="entry name" value="ZF_RZ_dom"/>
</dbReference>
<evidence type="ECO:0000256" key="6">
    <source>
        <dbReference type="ARBA" id="ARBA00022859"/>
    </source>
</evidence>
<dbReference type="GO" id="GO:0008270">
    <property type="term" value="F:zinc ion binding"/>
    <property type="evidence" value="ECO:0007669"/>
    <property type="project" value="UniProtKB-KW"/>
</dbReference>
<keyword evidence="12" id="KW-1185">Reference proteome</keyword>
<evidence type="ECO:0000256" key="2">
    <source>
        <dbReference type="ARBA" id="ARBA00022490"/>
    </source>
</evidence>
<dbReference type="InterPro" id="IPR000571">
    <property type="entry name" value="Znf_CCCH"/>
</dbReference>
<dbReference type="FunCoup" id="A0A0C3ARS3">
    <property type="interactions" value="7"/>
</dbReference>
<evidence type="ECO:0000256" key="4">
    <source>
        <dbReference type="ARBA" id="ARBA00022771"/>
    </source>
</evidence>
<dbReference type="GO" id="GO:0005737">
    <property type="term" value="C:cytoplasm"/>
    <property type="evidence" value="ECO:0007669"/>
    <property type="project" value="UniProtKB-SubCell"/>
</dbReference>
<feature type="compositionally biased region" description="Polar residues" evidence="8">
    <location>
        <begin position="29"/>
        <end position="47"/>
    </location>
</feature>
<feature type="zinc finger region" description="C3H1-type" evidence="7">
    <location>
        <begin position="1"/>
        <end position="28"/>
    </location>
</feature>
<dbReference type="InParanoid" id="A0A0C3ARS3"/>
<feature type="compositionally biased region" description="Polar residues" evidence="8">
    <location>
        <begin position="1007"/>
        <end position="1035"/>
    </location>
</feature>
<dbReference type="CDD" id="cd06008">
    <property type="entry name" value="NF-X1-zinc-finger"/>
    <property type="match status" value="1"/>
</dbReference>
<feature type="domain" description="RZ-type" evidence="10">
    <location>
        <begin position="2199"/>
        <end position="2276"/>
    </location>
</feature>
<keyword evidence="2" id="KW-0963">Cytoplasm</keyword>
<proteinExistence type="predicted"/>
<dbReference type="Pfam" id="PF20173">
    <property type="entry name" value="ZnF_RZ-type"/>
    <property type="match status" value="1"/>
</dbReference>
<dbReference type="CDD" id="cd18808">
    <property type="entry name" value="SF1_C_Upf1"/>
    <property type="match status" value="1"/>
</dbReference>
<feature type="compositionally biased region" description="Acidic residues" evidence="8">
    <location>
        <begin position="985"/>
        <end position="999"/>
    </location>
</feature>
<dbReference type="GO" id="GO:0031048">
    <property type="term" value="P:regulatory ncRNA-mediated heterochromatin formation"/>
    <property type="evidence" value="ECO:0007669"/>
    <property type="project" value="TreeGrafter"/>
</dbReference>
<dbReference type="GO" id="GO:0002376">
    <property type="term" value="P:immune system process"/>
    <property type="evidence" value="ECO:0007669"/>
    <property type="project" value="UniProtKB-KW"/>
</dbReference>
<accession>A0A0C3ARS3</accession>
<dbReference type="InterPro" id="IPR047187">
    <property type="entry name" value="SF1_C_Upf1"/>
</dbReference>
<feature type="domain" description="C3H1-type" evidence="9">
    <location>
        <begin position="64"/>
        <end position="92"/>
    </location>
</feature>
<dbReference type="InterPro" id="IPR045055">
    <property type="entry name" value="DNA2/NAM7-like"/>
</dbReference>
<evidence type="ECO:0000256" key="5">
    <source>
        <dbReference type="ARBA" id="ARBA00022833"/>
    </source>
</evidence>
<keyword evidence="5 7" id="KW-0862">Zinc</keyword>
<dbReference type="PANTHER" id="PTHR10887">
    <property type="entry name" value="DNA2/NAM7 HELICASE FAMILY"/>
    <property type="match status" value="1"/>
</dbReference>
<evidence type="ECO:0000256" key="8">
    <source>
        <dbReference type="SAM" id="MobiDB-lite"/>
    </source>
</evidence>
<feature type="zinc finger region" description="C3H1-type" evidence="7">
    <location>
        <begin position="64"/>
        <end position="92"/>
    </location>
</feature>
<dbReference type="Pfam" id="PF13087">
    <property type="entry name" value="AAA_12"/>
    <property type="match status" value="1"/>
</dbReference>
<feature type="compositionally biased region" description="Polar residues" evidence="8">
    <location>
        <begin position="53"/>
        <end position="64"/>
    </location>
</feature>
<evidence type="ECO:0000313" key="11">
    <source>
        <dbReference type="EMBL" id="KIM76613.1"/>
    </source>
</evidence>
<dbReference type="SMART" id="SM00356">
    <property type="entry name" value="ZnF_C3H1"/>
    <property type="match status" value="2"/>
</dbReference>
<evidence type="ECO:0000256" key="3">
    <source>
        <dbReference type="ARBA" id="ARBA00022723"/>
    </source>
</evidence>
<keyword evidence="4 7" id="KW-0863">Zinc-finger</keyword>
<evidence type="ECO:0008006" key="13">
    <source>
        <dbReference type="Google" id="ProtNLM"/>
    </source>
</evidence>
<reference evidence="11 12" key="1">
    <citation type="submission" date="2014-04" db="EMBL/GenBank/DDBJ databases">
        <authorList>
            <consortium name="DOE Joint Genome Institute"/>
            <person name="Kuo A."/>
            <person name="Tarkka M."/>
            <person name="Buscot F."/>
            <person name="Kohler A."/>
            <person name="Nagy L.G."/>
            <person name="Floudas D."/>
            <person name="Copeland A."/>
            <person name="Barry K.W."/>
            <person name="Cichocki N."/>
            <person name="Veneault-Fourrey C."/>
            <person name="LaButti K."/>
            <person name="Lindquist E.A."/>
            <person name="Lipzen A."/>
            <person name="Lundell T."/>
            <person name="Morin E."/>
            <person name="Murat C."/>
            <person name="Sun H."/>
            <person name="Tunlid A."/>
            <person name="Henrissat B."/>
            <person name="Grigoriev I.V."/>
            <person name="Hibbett D.S."/>
            <person name="Martin F."/>
            <person name="Nordberg H.P."/>
            <person name="Cantor M.N."/>
            <person name="Hua S.X."/>
        </authorList>
    </citation>
    <scope>NUCLEOTIDE SEQUENCE [LARGE SCALE GENOMIC DNA]</scope>
    <source>
        <strain evidence="11 12">F 1598</strain>
    </source>
</reference>
<dbReference type="HOGENOM" id="CLU_001490_4_0_1"/>
<dbReference type="SUPFAM" id="SSF52540">
    <property type="entry name" value="P-loop containing nucleoside triphosphate hydrolases"/>
    <property type="match status" value="1"/>
</dbReference>
<reference evidence="12" key="2">
    <citation type="submission" date="2015-01" db="EMBL/GenBank/DDBJ databases">
        <title>Evolutionary Origins and Diversification of the Mycorrhizal Mutualists.</title>
        <authorList>
            <consortium name="DOE Joint Genome Institute"/>
            <consortium name="Mycorrhizal Genomics Consortium"/>
            <person name="Kohler A."/>
            <person name="Kuo A."/>
            <person name="Nagy L.G."/>
            <person name="Floudas D."/>
            <person name="Copeland A."/>
            <person name="Barry K.W."/>
            <person name="Cichocki N."/>
            <person name="Veneault-Fourrey C."/>
            <person name="LaButti K."/>
            <person name="Lindquist E.A."/>
            <person name="Lipzen A."/>
            <person name="Lundell T."/>
            <person name="Morin E."/>
            <person name="Murat C."/>
            <person name="Riley R."/>
            <person name="Ohm R."/>
            <person name="Sun H."/>
            <person name="Tunlid A."/>
            <person name="Henrissat B."/>
            <person name="Grigoriev I.V."/>
            <person name="Hibbett D.S."/>
            <person name="Martin F."/>
        </authorList>
    </citation>
    <scope>NUCLEOTIDE SEQUENCE [LARGE SCALE GENOMIC DNA]</scope>
    <source>
        <strain evidence="12">F 1598</strain>
    </source>
</reference>
<dbReference type="GO" id="GO:0031380">
    <property type="term" value="C:nuclear RNA-directed RNA polymerase complex"/>
    <property type="evidence" value="ECO:0007669"/>
    <property type="project" value="TreeGrafter"/>
</dbReference>
<feature type="region of interest" description="Disordered" evidence="8">
    <location>
        <begin position="978"/>
        <end position="1044"/>
    </location>
</feature>
<dbReference type="STRING" id="765440.A0A0C3ARS3"/>
<dbReference type="PANTHER" id="PTHR10887:SF445">
    <property type="entry name" value="NFX1-TYPE ZINC FINGER-CONTAINING PROTEIN 1"/>
    <property type="match status" value="1"/>
</dbReference>
<keyword evidence="3 7" id="KW-0479">Metal-binding</keyword>
<sequence>MSRRTCNYFNTPRGCRNGTRCNFLHNDAGTSANRSSSPMPSATQGRSSPIRHQGNSSSGTSTARTPPGVCNVFWTSGACKREFSCRFRHVQSSSPNPTEHQTRGNHEISLNAIAPFLTAEGLARVTGTGTDVYFSPDPSKDLSPTEAHTALRRFLFDDYRFSTTFEVYAFLKPLNSAHTANTSWDNGLLRIGDILAWTPVSVKAGSNRQMLSFQRGYLPLLRYLSSEFVAKSTLSHLVNALYMRVMENLDHFADVVEESMQAIMAAKSFRDPQLPASKEPIGSQVLASLAAVFFECLTRFKNSVAIYPRLASLVRNLQGWVQTWIEGISATPPAFDNPFKGATAAARDHITSHLTSKVDRLIAIVDREQAKTNRSLQHDRSTTIFGAHSGSNEGIIAALHTSYDGPGVTRRDGPRHDNDHLDIGEIRIAPTHEELISRIQPFLPANLYGAPHPLPPESMERLLDIQFRLLREELTAPLRTSVQLVREDLRAPPRTKTRLSDIIDKRGGKYRGFADGQESVMFNVYTNLTFTPFVPDWRGISVGIMFDAPPGRARSPQPRARAAFWEGMSGKRLMQGGLVALVWRDGGEVAVHLGILASSLREVSESSRRDGERVAVRVAFFDPRVELRILQSFNHSRPETGTKVLVEAPVMFEAIRPFLEALRVEPETIPFGECLVHRPPGYFESFQVEPPAYASVPNFSYKLSSLFPPDAGVQDLRMSVTDPASIHQAREELRRASHLDPSQADAVVDTLLRQVSLIQGPPGTGKSFTGVELLRVLLANNVGPVLMIAFTNHALDHMLSSVLDGNITQKVVRLGSRSADERISQFSIENMEMVQGKSRLDRTFGHHHRELKDVEEEVKELMVDLSNVKIESNRIIQFLELHYPEFHEHFVNPPAWISTIKSINSDDNGEQWKQVGRHGRGEDLDNSMYAHWSSGQDLTFIEVLGRQILPSIPDIVQSNSQSRGNMFSILAHHETTSQHNKDVVELEDDESDISEEDVAEERWTKISLEQSLQTPAVPAQDSSPGDTNLPSQRVQASAPPHFVQPSDLRDPAEFFIAYGCDKVPVVPTSDRSLDELLESADIWSMSRSERRSLHDLWIELARTDLHENQLEEFERLRQKHTDKLRTFNEGKDEARRQLLQNVDIIGCTTTGAAKLTSLLKGVSPRIMLVEEAGQVLEAHVLGSLVPSVQHLILIGDPLQLRPTLNNYSLSMDSRRGSELFKFDMSLMERLAKSGFPMSQIDVQRRMRPTISSLIRNTLYPKLEDHDLVKQYPPVRGFANDVFFLSHSHQENGGAEESTSKYNIYEVDMIKDLLAKVRDALASEIAVVLDDRDQIALADQEAENEDISDPGTGVERVQVAKRVHLRTVDNYQGEEAKIVILSLVRNSGASDDVETTGFVSSGRANIGFLKSENRTNVALSRAREGLFILGNALNLASRSHMWRSVIEELEQNDAVGEAFSVVCQRHSDIVEYVSEPGKLPRLAPDGGCLMPCDTRLKCGHLCPYKCHPDDPNHVAVTCVQACRRLCIRGHPCDRQCAVPCGECQFPIADVDLPCGHRKAVVPCHLKDSLEEVFCNDVVTKALPNCEHHAQMVCSRDADQYRCEAPCGGIMTSCCGRDCHSRCSECQQVNSEVTEGPIPRQFHSQHACQKTLYCEHLCANPCSPDHQCTTRCKGACRQVCSHARCRQPCSTPCAPCQELCTWHCSHLICPVPCGSVCARLPCDKRCDKQLECSHDCPSVCGEDCSIQICPLCAPEHIKEAVVDLVMYRKLGEIDLVQDTLDEILITLPGCRHVFTVETLDGICDMTAFYRRDNGQRRWIGFADPPTGFRKPPTCPTCRTAITSPRYGRIFKRADLDILENNVASQMSNSLEDVRKLIGLLSKADIERNVTTEAGRAKVASASLPNPNKGLKSRKKAQMSFSKESREVPAPLDALEPSNNKFHSVTPAAAQAWRRATNQLFNAYAQARRIAETRSAHVNAWEAAFSYLYEQEVVASLEDPSHAPRRPQEHAMRVARMKVGQPPPRADKRFIVEAFWLTLDLRFMLAGLGQTWLEAAASSGAYAPQQRQSWAFYILFILNTCCQDAQIAFNIADRSGSHRQAVSTYLYCMRAELERFRFNIHMARQSGTFTEARAELAENASLKGSEAKQELLQTADNYFKAKGSRQDENWLENNFTQIAHTIVEEWSNLERSLRHGTFYQPVSMEEQMAVVRALSENRDFAHTGHYYRCPNGHLYVIGDCGGATERTQCPECGETIGGSGHTLEATNSRAMDFENLARQQGAQRSPWRWGV</sequence>
<dbReference type="GO" id="GO:0004386">
    <property type="term" value="F:helicase activity"/>
    <property type="evidence" value="ECO:0007669"/>
    <property type="project" value="InterPro"/>
</dbReference>
<evidence type="ECO:0000259" key="9">
    <source>
        <dbReference type="PROSITE" id="PS50103"/>
    </source>
</evidence>
<dbReference type="InterPro" id="IPR027417">
    <property type="entry name" value="P-loop_NTPase"/>
</dbReference>
<comment type="subcellular location">
    <subcellularLocation>
        <location evidence="1">Cytoplasm</location>
    </subcellularLocation>
</comment>
<gene>
    <name evidence="11" type="ORF">PILCRDRAFT_98708</name>
</gene>
<keyword evidence="6" id="KW-0391">Immunity</keyword>
<dbReference type="Gene3D" id="3.40.50.300">
    <property type="entry name" value="P-loop containing nucleotide triphosphate hydrolases"/>
    <property type="match status" value="3"/>
</dbReference>